<organism evidence="2 3">
    <name type="scientific">Sclerotinia sclerotiorum (strain ATCC 18683 / 1980 / Ss-1)</name>
    <name type="common">White mold</name>
    <name type="synonym">Whetzelinia sclerotiorum</name>
    <dbReference type="NCBI Taxonomy" id="665079"/>
    <lineage>
        <taxon>Eukaryota</taxon>
        <taxon>Fungi</taxon>
        <taxon>Dikarya</taxon>
        <taxon>Ascomycota</taxon>
        <taxon>Pezizomycotina</taxon>
        <taxon>Leotiomycetes</taxon>
        <taxon>Helotiales</taxon>
        <taxon>Sclerotiniaceae</taxon>
        <taxon>Sclerotinia</taxon>
    </lineage>
</organism>
<name>A7E8I4_SCLS1</name>
<dbReference type="RefSeq" id="XP_001597418.1">
    <property type="nucleotide sequence ID" value="XM_001597368.1"/>
</dbReference>
<dbReference type="KEGG" id="ssl:SS1G_01612"/>
<gene>
    <name evidence="2" type="ORF">SS1G_01612</name>
</gene>
<protein>
    <submittedName>
        <fullName evidence="2">Uncharacterized protein</fullName>
    </submittedName>
</protein>
<evidence type="ECO:0000313" key="2">
    <source>
        <dbReference type="EMBL" id="EDN96686.1"/>
    </source>
</evidence>
<dbReference type="EMBL" id="CH476622">
    <property type="protein sequence ID" value="EDN96686.1"/>
    <property type="molecule type" value="Genomic_DNA"/>
</dbReference>
<dbReference type="InParanoid" id="A7E8I4"/>
<accession>A7E8I4</accession>
<dbReference type="AlphaFoldDB" id="A7E8I4"/>
<feature type="region of interest" description="Disordered" evidence="1">
    <location>
        <begin position="1"/>
        <end position="25"/>
    </location>
</feature>
<dbReference type="HOGENOM" id="CLU_3260807_0_0_1"/>
<dbReference type="GeneID" id="5493222"/>
<proteinExistence type="predicted"/>
<reference evidence="3" key="1">
    <citation type="journal article" date="2011" name="PLoS Genet.">
        <title>Genomic analysis of the necrotrophic fungal pathogens Sclerotinia sclerotiorum and Botrytis cinerea.</title>
        <authorList>
            <person name="Amselem J."/>
            <person name="Cuomo C.A."/>
            <person name="van Kan J.A."/>
            <person name="Viaud M."/>
            <person name="Benito E.P."/>
            <person name="Couloux A."/>
            <person name="Coutinho P.M."/>
            <person name="de Vries R.P."/>
            <person name="Dyer P.S."/>
            <person name="Fillinger S."/>
            <person name="Fournier E."/>
            <person name="Gout L."/>
            <person name="Hahn M."/>
            <person name="Kohn L."/>
            <person name="Lapalu N."/>
            <person name="Plummer K.M."/>
            <person name="Pradier J.M."/>
            <person name="Quevillon E."/>
            <person name="Sharon A."/>
            <person name="Simon A."/>
            <person name="ten Have A."/>
            <person name="Tudzynski B."/>
            <person name="Tudzynski P."/>
            <person name="Wincker P."/>
            <person name="Andrew M."/>
            <person name="Anthouard V."/>
            <person name="Beever R.E."/>
            <person name="Beffa R."/>
            <person name="Benoit I."/>
            <person name="Bouzid O."/>
            <person name="Brault B."/>
            <person name="Chen Z."/>
            <person name="Choquer M."/>
            <person name="Collemare J."/>
            <person name="Cotton P."/>
            <person name="Danchin E.G."/>
            <person name="Da Silva C."/>
            <person name="Gautier A."/>
            <person name="Giraud C."/>
            <person name="Giraud T."/>
            <person name="Gonzalez C."/>
            <person name="Grossetete S."/>
            <person name="Guldener U."/>
            <person name="Henrissat B."/>
            <person name="Howlett B.J."/>
            <person name="Kodira C."/>
            <person name="Kretschmer M."/>
            <person name="Lappartient A."/>
            <person name="Leroch M."/>
            <person name="Levis C."/>
            <person name="Mauceli E."/>
            <person name="Neuveglise C."/>
            <person name="Oeser B."/>
            <person name="Pearson M."/>
            <person name="Poulain J."/>
            <person name="Poussereau N."/>
            <person name="Quesneville H."/>
            <person name="Rascle C."/>
            <person name="Schumacher J."/>
            <person name="Segurens B."/>
            <person name="Sexton A."/>
            <person name="Silva E."/>
            <person name="Sirven C."/>
            <person name="Soanes D.M."/>
            <person name="Talbot N.J."/>
            <person name="Templeton M."/>
            <person name="Yandava C."/>
            <person name="Yarden O."/>
            <person name="Zeng Q."/>
            <person name="Rollins J.A."/>
            <person name="Lebrun M.H."/>
            <person name="Dickman M."/>
        </authorList>
    </citation>
    <scope>NUCLEOTIDE SEQUENCE [LARGE SCALE GENOMIC DNA]</scope>
    <source>
        <strain evidence="3">ATCC 18683 / 1980 / Ss-1</strain>
    </source>
</reference>
<evidence type="ECO:0000256" key="1">
    <source>
        <dbReference type="SAM" id="MobiDB-lite"/>
    </source>
</evidence>
<dbReference type="Proteomes" id="UP000001312">
    <property type="component" value="Unassembled WGS sequence"/>
</dbReference>
<evidence type="ECO:0000313" key="3">
    <source>
        <dbReference type="Proteomes" id="UP000001312"/>
    </source>
</evidence>
<keyword evidence="3" id="KW-1185">Reference proteome</keyword>
<sequence length="42" mass="4934">MASPPGALRRNGEQHQTKTYLPSWDVPHRWNDKTKKHEKFGC</sequence>